<reference evidence="2" key="1">
    <citation type="submission" date="2015-07" db="EMBL/GenBank/DDBJ databases">
        <title>Genome sequencing project for genomic taxonomy and phylogenomics of Bacillus-like bacteria.</title>
        <authorList>
            <person name="Liu B."/>
            <person name="Wang J."/>
            <person name="Zhu Y."/>
            <person name="Liu G."/>
            <person name="Chen Q."/>
            <person name="Chen Z."/>
            <person name="Lan J."/>
            <person name="Che J."/>
            <person name="Ge C."/>
            <person name="Shi H."/>
            <person name="Pan Z."/>
            <person name="Liu X."/>
        </authorList>
    </citation>
    <scope>NUCLEOTIDE SEQUENCE [LARGE SCALE GENOMIC DNA]</scope>
    <source>
        <strain evidence="2">FJAT-27997</strain>
    </source>
</reference>
<name>A0A0K9GSS1_9BACI</name>
<dbReference type="AlphaFoldDB" id="A0A0K9GSS1"/>
<proteinExistence type="predicted"/>
<dbReference type="EMBL" id="LFZW01000001">
    <property type="protein sequence ID" value="KMY49688.1"/>
    <property type="molecule type" value="Genomic_DNA"/>
</dbReference>
<organism evidence="1 2">
    <name type="scientific">Peribacillus loiseleuriae</name>
    <dbReference type="NCBI Taxonomy" id="1679170"/>
    <lineage>
        <taxon>Bacteria</taxon>
        <taxon>Bacillati</taxon>
        <taxon>Bacillota</taxon>
        <taxon>Bacilli</taxon>
        <taxon>Bacillales</taxon>
        <taxon>Bacillaceae</taxon>
        <taxon>Peribacillus</taxon>
    </lineage>
</organism>
<dbReference type="PATRIC" id="fig|1679170.3.peg.2020"/>
<comment type="caution">
    <text evidence="1">The sequence shown here is derived from an EMBL/GenBank/DDBJ whole genome shotgun (WGS) entry which is preliminary data.</text>
</comment>
<sequence length="90" mass="10503">MRGEEHNLPQGREVPFYSTSKKQTYLWNEEISLDFYVEKLTHVPEVTPYKEKSFSVSSISSCVIPIYRLVIDGAAWLKIFCRNAKSFVLR</sequence>
<keyword evidence="2" id="KW-1185">Reference proteome</keyword>
<gene>
    <name evidence="1" type="ORF">AC625_09180</name>
</gene>
<evidence type="ECO:0000313" key="2">
    <source>
        <dbReference type="Proteomes" id="UP000037146"/>
    </source>
</evidence>
<protein>
    <submittedName>
        <fullName evidence="1">Uncharacterized protein</fullName>
    </submittedName>
</protein>
<evidence type="ECO:0000313" key="1">
    <source>
        <dbReference type="EMBL" id="KMY49688.1"/>
    </source>
</evidence>
<dbReference type="Proteomes" id="UP000037146">
    <property type="component" value="Unassembled WGS sequence"/>
</dbReference>
<accession>A0A0K9GSS1</accession>